<comment type="caution">
    <text evidence="3">The sequence shown here is derived from an EMBL/GenBank/DDBJ whole genome shotgun (WGS) entry which is preliminary data.</text>
</comment>
<feature type="region of interest" description="Disordered" evidence="1">
    <location>
        <begin position="33"/>
        <end position="73"/>
    </location>
</feature>
<feature type="signal peptide" evidence="2">
    <location>
        <begin position="1"/>
        <end position="28"/>
    </location>
</feature>
<organism evidence="3 4">
    <name type="scientific">Nocardiopsis sinuspersici</name>
    <dbReference type="NCBI Taxonomy" id="501010"/>
    <lineage>
        <taxon>Bacteria</taxon>
        <taxon>Bacillati</taxon>
        <taxon>Actinomycetota</taxon>
        <taxon>Actinomycetes</taxon>
        <taxon>Streptosporangiales</taxon>
        <taxon>Nocardiopsidaceae</taxon>
        <taxon>Nocardiopsis</taxon>
    </lineage>
</organism>
<dbReference type="PROSITE" id="PS51257">
    <property type="entry name" value="PROKAR_LIPOPROTEIN"/>
    <property type="match status" value="1"/>
</dbReference>
<evidence type="ECO:0008006" key="5">
    <source>
        <dbReference type="Google" id="ProtNLM"/>
    </source>
</evidence>
<feature type="compositionally biased region" description="Acidic residues" evidence="1">
    <location>
        <begin position="42"/>
        <end position="64"/>
    </location>
</feature>
<dbReference type="AlphaFoldDB" id="A0A7Z0BIB5"/>
<evidence type="ECO:0000313" key="4">
    <source>
        <dbReference type="Proteomes" id="UP000584931"/>
    </source>
</evidence>
<sequence>MRMSIDRLKLWLGAVPAAVVASSVLALSACGDGGTAGGEQGPDVEDVQEDGEGDEEGDGDDENVELGSTVTVSSEVTEVLSNQSFRLEGTDDWENDPLLVVSARQADVAAGDVVEVTGTVEEFEYTTYSEDYSLAEEGDYEHFEEQRFIVADQVSQVASPSPGTE</sequence>
<protein>
    <recommendedName>
        <fullName evidence="5">DUF5666 domain-containing protein</fullName>
    </recommendedName>
</protein>
<evidence type="ECO:0000256" key="2">
    <source>
        <dbReference type="SAM" id="SignalP"/>
    </source>
</evidence>
<name>A0A7Z0BIB5_9ACTN</name>
<gene>
    <name evidence="3" type="ORF">HNR06_002092</name>
</gene>
<evidence type="ECO:0000313" key="3">
    <source>
        <dbReference type="EMBL" id="NYH52503.1"/>
    </source>
</evidence>
<feature type="chain" id="PRO_5039203762" description="DUF5666 domain-containing protein" evidence="2">
    <location>
        <begin position="29"/>
        <end position="165"/>
    </location>
</feature>
<dbReference type="EMBL" id="JACCHL010000001">
    <property type="protein sequence ID" value="NYH52503.1"/>
    <property type="molecule type" value="Genomic_DNA"/>
</dbReference>
<keyword evidence="2" id="KW-0732">Signal</keyword>
<proteinExistence type="predicted"/>
<reference evidence="3 4" key="1">
    <citation type="submission" date="2020-07" db="EMBL/GenBank/DDBJ databases">
        <title>Sequencing the genomes of 1000 actinobacteria strains.</title>
        <authorList>
            <person name="Klenk H.-P."/>
        </authorList>
    </citation>
    <scope>NUCLEOTIDE SEQUENCE [LARGE SCALE GENOMIC DNA]</scope>
    <source>
        <strain evidence="3 4">DSM 45278</strain>
    </source>
</reference>
<dbReference type="RefSeq" id="WP_179809903.1">
    <property type="nucleotide sequence ID" value="NZ_JACCHL010000001.1"/>
</dbReference>
<accession>A0A7Z0BIB5</accession>
<dbReference type="Proteomes" id="UP000584931">
    <property type="component" value="Unassembled WGS sequence"/>
</dbReference>
<evidence type="ECO:0000256" key="1">
    <source>
        <dbReference type="SAM" id="MobiDB-lite"/>
    </source>
</evidence>